<dbReference type="PROSITE" id="PS50088">
    <property type="entry name" value="ANK_REPEAT"/>
    <property type="match status" value="1"/>
</dbReference>
<dbReference type="HOGENOM" id="CLU_598424_0_0_4"/>
<dbReference type="RefSeq" id="WP_012585672.1">
    <property type="nucleotide sequence ID" value="NC_011662.2"/>
</dbReference>
<keyword evidence="1" id="KW-0677">Repeat</keyword>
<keyword evidence="4" id="KW-0472">Membrane</keyword>
<keyword evidence="4" id="KW-0812">Transmembrane</keyword>
<dbReference type="PROSITE" id="PS50297">
    <property type="entry name" value="ANK_REP_REGION"/>
    <property type="match status" value="1"/>
</dbReference>
<dbReference type="SUPFAM" id="SSF48403">
    <property type="entry name" value="Ankyrin repeat"/>
    <property type="match status" value="1"/>
</dbReference>
<evidence type="ECO:0000313" key="5">
    <source>
        <dbReference type="EMBL" id="ACR01400.1"/>
    </source>
</evidence>
<dbReference type="Pfam" id="PF13857">
    <property type="entry name" value="Ank_5"/>
    <property type="match status" value="1"/>
</dbReference>
<evidence type="ECO:0000256" key="1">
    <source>
        <dbReference type="ARBA" id="ARBA00022737"/>
    </source>
</evidence>
<evidence type="ECO:0000313" key="6">
    <source>
        <dbReference type="Proteomes" id="UP000002186"/>
    </source>
</evidence>
<keyword evidence="2 3" id="KW-0040">ANK repeat</keyword>
<dbReference type="Gene3D" id="1.25.40.20">
    <property type="entry name" value="Ankyrin repeat-containing domain"/>
    <property type="match status" value="2"/>
</dbReference>
<dbReference type="InterPro" id="IPR002110">
    <property type="entry name" value="Ankyrin_rpt"/>
</dbReference>
<dbReference type="InterPro" id="IPR036770">
    <property type="entry name" value="Ankyrin_rpt-contain_sf"/>
</dbReference>
<dbReference type="eggNOG" id="COG0666">
    <property type="taxonomic scope" value="Bacteria"/>
</dbReference>
<keyword evidence="6" id="KW-1185">Reference proteome</keyword>
<evidence type="ECO:0000256" key="2">
    <source>
        <dbReference type="ARBA" id="ARBA00023043"/>
    </source>
</evidence>
<evidence type="ECO:0000256" key="3">
    <source>
        <dbReference type="PROSITE-ProRule" id="PRU00023"/>
    </source>
</evidence>
<dbReference type="GO" id="GO:0004842">
    <property type="term" value="F:ubiquitin-protein transferase activity"/>
    <property type="evidence" value="ECO:0007669"/>
    <property type="project" value="TreeGrafter"/>
</dbReference>
<proteinExistence type="predicted"/>
<dbReference type="STRING" id="85643.Tmz1t_2800"/>
<dbReference type="Proteomes" id="UP000002186">
    <property type="component" value="Chromosome"/>
</dbReference>
<keyword evidence="4" id="KW-1133">Transmembrane helix</keyword>
<reference evidence="6" key="1">
    <citation type="submission" date="2009-05" db="EMBL/GenBank/DDBJ databases">
        <title>Complete sequence of chromosome of Thauera sp. MZ1T.</title>
        <authorList>
            <consortium name="US DOE Joint Genome Institute"/>
            <person name="Lucas S."/>
            <person name="Copeland A."/>
            <person name="Lapidus A."/>
            <person name="Glavina del Rio T."/>
            <person name="Dalin E."/>
            <person name="Tice H."/>
            <person name="Bruce D."/>
            <person name="Goodwin L."/>
            <person name="Pitluck S."/>
            <person name="Sims D."/>
            <person name="Brettin T."/>
            <person name="Detter J.C."/>
            <person name="Han C."/>
            <person name="Larimer F."/>
            <person name="Land M."/>
            <person name="Hauser L."/>
            <person name="Kyrpides N."/>
            <person name="Mikhailova N."/>
            <person name="Sayler G.S."/>
        </authorList>
    </citation>
    <scope>NUCLEOTIDE SEQUENCE [LARGE SCALE GENOMIC DNA]</scope>
    <source>
        <strain evidence="6">MZ1T</strain>
    </source>
</reference>
<feature type="repeat" description="ANK" evidence="3">
    <location>
        <begin position="255"/>
        <end position="287"/>
    </location>
</feature>
<dbReference type="EMBL" id="CP001281">
    <property type="protein sequence ID" value="ACR01400.1"/>
    <property type="molecule type" value="Genomic_DNA"/>
</dbReference>
<evidence type="ECO:0000256" key="4">
    <source>
        <dbReference type="SAM" id="Phobius"/>
    </source>
</evidence>
<sequence>MDILLLGFIGWTLLCCALIARKAGYSGWWSILMVIPIISLVLMWRFPFLKWPALRRQPQPESVRESSARMAKGASQHDGVTYVVPAIGVQFEAASQKNDEAVLDALLEVDLVPAEVSLDRIYEEVAEELERERVDKGLWTRLYAEFDGDERKVKVGYIKARAEKLLREKGEEIRIARLRHEEKLRAISQLKMKRDYIRENIDRASSDGRADAGLEGLSSTHTATLFLNSVRFSRIDEARSWLDENPALVDVKDSGGMTALHIAAREGYADMIKFLIQRGASLTARNLEGKVPLDLSAGFGAQWINEVLGSTQVRQKRDKENSENSSVRKGVDIALMNVRASRKLLTEDDMIRALREKGSSLAKNFWSDVKDGNHVFISRELDRNPWLAAVAFDYGETALHKAVGRKDLWLIEHLLIAGAMPDKAADYGKSALDLARASGDGDIVTLLECCSEFDAKS</sequence>
<dbReference type="KEGG" id="tmz:Tmz1t_2800"/>
<dbReference type="SMART" id="SM00248">
    <property type="entry name" value="ANK"/>
    <property type="match status" value="2"/>
</dbReference>
<organism evidence="5 6">
    <name type="scientific">Thauera aminoaromatica</name>
    <dbReference type="NCBI Taxonomy" id="164330"/>
    <lineage>
        <taxon>Bacteria</taxon>
        <taxon>Pseudomonadati</taxon>
        <taxon>Pseudomonadota</taxon>
        <taxon>Betaproteobacteria</taxon>
        <taxon>Rhodocyclales</taxon>
        <taxon>Zoogloeaceae</taxon>
        <taxon>Thauera</taxon>
    </lineage>
</organism>
<accession>C4KAH4</accession>
<reference evidence="5 6" key="2">
    <citation type="journal article" date="2012" name="Stand. Genomic Sci.">
        <title>Complete genome sequence of Thauera aminoaromatica strain MZ1T.</title>
        <authorList>
            <person name="Jiang K."/>
            <person name="Sanseverino J."/>
            <person name="Chauhan A."/>
            <person name="Lucas S."/>
            <person name="Copeland A."/>
            <person name="Lapidus A."/>
            <person name="Del Rio T.G."/>
            <person name="Dalin E."/>
            <person name="Tice H."/>
            <person name="Bruce D."/>
            <person name="Goodwin L."/>
            <person name="Pitluck S."/>
            <person name="Sims D."/>
            <person name="Brettin T."/>
            <person name="Detter J.C."/>
            <person name="Han C."/>
            <person name="Chang Y.J."/>
            <person name="Larimer F."/>
            <person name="Land M."/>
            <person name="Hauser L."/>
            <person name="Kyrpides N.C."/>
            <person name="Mikhailova N."/>
            <person name="Moser S."/>
            <person name="Jegier P."/>
            <person name="Close D."/>
            <person name="Debruyn J.M."/>
            <person name="Wang Y."/>
            <person name="Layton A.C."/>
            <person name="Allen M.S."/>
            <person name="Sayler G.S."/>
        </authorList>
    </citation>
    <scope>NUCLEOTIDE SEQUENCE [LARGE SCALE GENOMIC DNA]</scope>
    <source>
        <strain evidence="5 6">MZ1T</strain>
    </source>
</reference>
<dbReference type="GO" id="GO:0085020">
    <property type="term" value="P:protein K6-linked ubiquitination"/>
    <property type="evidence" value="ECO:0007669"/>
    <property type="project" value="TreeGrafter"/>
</dbReference>
<name>C4KAH4_THASP</name>
<dbReference type="AlphaFoldDB" id="C4KAH4"/>
<dbReference type="OrthoDB" id="8595906at2"/>
<dbReference type="PANTHER" id="PTHR24171">
    <property type="entry name" value="ANKYRIN REPEAT DOMAIN-CONTAINING PROTEIN 39-RELATED"/>
    <property type="match status" value="1"/>
</dbReference>
<gene>
    <name evidence="5" type="ordered locus">Tmz1t_2800</name>
</gene>
<feature type="transmembrane region" description="Helical" evidence="4">
    <location>
        <begin position="27"/>
        <end position="46"/>
    </location>
</feature>
<dbReference type="PANTHER" id="PTHR24171:SF8">
    <property type="entry name" value="BRCA1-ASSOCIATED RING DOMAIN PROTEIN 1"/>
    <property type="match status" value="1"/>
</dbReference>
<protein>
    <submittedName>
        <fullName evidence="5">Ankyrin</fullName>
    </submittedName>
</protein>